<evidence type="ECO:0000313" key="2">
    <source>
        <dbReference type="WBParaSite" id="nRc.2.0.1.t29639-RA"/>
    </source>
</evidence>
<protein>
    <submittedName>
        <fullName evidence="2">Uncharacterized protein</fullName>
    </submittedName>
</protein>
<evidence type="ECO:0000313" key="1">
    <source>
        <dbReference type="Proteomes" id="UP000887565"/>
    </source>
</evidence>
<name>A0A915JU98_ROMCU</name>
<proteinExistence type="predicted"/>
<dbReference type="Proteomes" id="UP000887565">
    <property type="component" value="Unplaced"/>
</dbReference>
<reference evidence="2" key="1">
    <citation type="submission" date="2022-11" db="UniProtKB">
        <authorList>
            <consortium name="WormBaseParasite"/>
        </authorList>
    </citation>
    <scope>IDENTIFICATION</scope>
</reference>
<dbReference type="WBParaSite" id="nRc.2.0.1.t29639-RA">
    <property type="protein sequence ID" value="nRc.2.0.1.t29639-RA"/>
    <property type="gene ID" value="nRc.2.0.1.g29639"/>
</dbReference>
<dbReference type="AlphaFoldDB" id="A0A915JU98"/>
<sequence>MITETAKPLMPKMPAITTGTMERMISAGFILPNSAMPSILLAYWTSSLKNIPPIFRFQQDAANPEPDRT</sequence>
<accession>A0A915JU98</accession>
<organism evidence="1 2">
    <name type="scientific">Romanomermis culicivorax</name>
    <name type="common">Nematode worm</name>
    <dbReference type="NCBI Taxonomy" id="13658"/>
    <lineage>
        <taxon>Eukaryota</taxon>
        <taxon>Metazoa</taxon>
        <taxon>Ecdysozoa</taxon>
        <taxon>Nematoda</taxon>
        <taxon>Enoplea</taxon>
        <taxon>Dorylaimia</taxon>
        <taxon>Mermithida</taxon>
        <taxon>Mermithoidea</taxon>
        <taxon>Mermithidae</taxon>
        <taxon>Romanomermis</taxon>
    </lineage>
</organism>
<keyword evidence="1" id="KW-1185">Reference proteome</keyword>